<dbReference type="AlphaFoldDB" id="A0A1G7MRU4"/>
<dbReference type="InterPro" id="IPR025355">
    <property type="entry name" value="DUF4259"/>
</dbReference>
<evidence type="ECO:0000313" key="1">
    <source>
        <dbReference type="EMBL" id="SDF64503.1"/>
    </source>
</evidence>
<dbReference type="EMBL" id="FNBN01000002">
    <property type="protein sequence ID" value="SDF64503.1"/>
    <property type="molecule type" value="Genomic_DNA"/>
</dbReference>
<dbReference type="Proteomes" id="UP000199045">
    <property type="component" value="Unassembled WGS sequence"/>
</dbReference>
<organism evidence="1 2">
    <name type="scientific">Chitinophaga filiformis</name>
    <name type="common">Myxococcus filiformis</name>
    <name type="synonym">Flexibacter filiformis</name>
    <dbReference type="NCBI Taxonomy" id="104663"/>
    <lineage>
        <taxon>Bacteria</taxon>
        <taxon>Pseudomonadati</taxon>
        <taxon>Bacteroidota</taxon>
        <taxon>Chitinophagia</taxon>
        <taxon>Chitinophagales</taxon>
        <taxon>Chitinophagaceae</taxon>
        <taxon>Chitinophaga</taxon>
    </lineage>
</organism>
<evidence type="ECO:0000313" key="2">
    <source>
        <dbReference type="Proteomes" id="UP000199045"/>
    </source>
</evidence>
<reference evidence="1 2" key="1">
    <citation type="submission" date="2016-10" db="EMBL/GenBank/DDBJ databases">
        <authorList>
            <person name="de Groot N.N."/>
        </authorList>
    </citation>
    <scope>NUCLEOTIDE SEQUENCE [LARGE SCALE GENOMIC DNA]</scope>
    <source>
        <strain evidence="1 2">DSM 527</strain>
    </source>
</reference>
<gene>
    <name evidence="1" type="ORF">SAMN04488121_102539</name>
</gene>
<sequence length="132" mass="14441">MGTWGTRNFENDGSQDWVFEMMDNKDGGMVADTLQFTLNKDGVLDTSECEDALAAAEVVAALSGKASEDFPEDPLDNLDSLQLLATPALRKLAANVVEKIRTASEMKEVRTEEGQLDSWDAVLADLIKRLGF</sequence>
<dbReference type="OrthoDB" id="191350at2"/>
<dbReference type="RefSeq" id="WP_089830981.1">
    <property type="nucleotide sequence ID" value="NZ_FNBN01000002.1"/>
</dbReference>
<protein>
    <recommendedName>
        <fullName evidence="3">DUF4259 domain-containing protein</fullName>
    </recommendedName>
</protein>
<name>A0A1G7MRU4_CHIFI</name>
<evidence type="ECO:0008006" key="3">
    <source>
        <dbReference type="Google" id="ProtNLM"/>
    </source>
</evidence>
<proteinExistence type="predicted"/>
<accession>A0A1G7MRU4</accession>
<dbReference type="Pfam" id="PF14078">
    <property type="entry name" value="DUF4259"/>
    <property type="match status" value="1"/>
</dbReference>